<evidence type="ECO:0000256" key="5">
    <source>
        <dbReference type="ARBA" id="ARBA00023136"/>
    </source>
</evidence>
<evidence type="ECO:0000313" key="11">
    <source>
        <dbReference type="Proteomes" id="UP001589776"/>
    </source>
</evidence>
<dbReference type="InterPro" id="IPR050250">
    <property type="entry name" value="Macrolide_Exporter_MacB"/>
</dbReference>
<dbReference type="RefSeq" id="WP_377473514.1">
    <property type="nucleotide sequence ID" value="NZ_JBHLWN010000105.1"/>
</dbReference>
<dbReference type="Pfam" id="PF02687">
    <property type="entry name" value="FtsX"/>
    <property type="match status" value="1"/>
</dbReference>
<keyword evidence="4 7" id="KW-1133">Transmembrane helix</keyword>
<sequence>MNLMENIMLSMEALVANKMRAFLTMIGIVVGVTAVVTIVSIGEAGKTSVVSSISKYGDGFFTLLPSSGTDVQYNIAPDMGDLEQVRKVPRVEMATGTLTILADAKTERSRETKSLIISGTTNELSKIEKMTMLAGRFFSSAEERSRQKVIVVESDYANLVFGSPQAAIGAKLTIGSSLYQIIGVTKTERNLFSPPVKTEYQAYMSIYVLPRSNDNGTVTFSALYVKADTKEEEALQKIMTDVKKTVAKRHNTTDKTYSTQTAAEVEQNVSSVFSILQVIIGSIAGISLFVGGVGVMNIMLVSVTERTREIGIRKALGATPGTIMGQFLVEAVFLCLLGGTAGAGFGLLASYIFALVSGWPYSVSIGAIVLAFGFSAGVGLFFGIYPARKAARMQPIDALRYE</sequence>
<dbReference type="PANTHER" id="PTHR30572:SF4">
    <property type="entry name" value="ABC TRANSPORTER PERMEASE YTRF"/>
    <property type="match status" value="1"/>
</dbReference>
<feature type="transmembrane region" description="Helical" evidence="7">
    <location>
        <begin position="275"/>
        <end position="303"/>
    </location>
</feature>
<evidence type="ECO:0000256" key="4">
    <source>
        <dbReference type="ARBA" id="ARBA00022989"/>
    </source>
</evidence>
<accession>A0ABV6DTB8</accession>
<gene>
    <name evidence="10" type="ORF">ACFFK0_26180</name>
</gene>
<feature type="domain" description="MacB-like periplasmic core" evidence="9">
    <location>
        <begin position="22"/>
        <end position="237"/>
    </location>
</feature>
<dbReference type="Proteomes" id="UP001589776">
    <property type="component" value="Unassembled WGS sequence"/>
</dbReference>
<comment type="subcellular location">
    <subcellularLocation>
        <location evidence="1">Cell membrane</location>
        <topology evidence="1">Multi-pass membrane protein</topology>
    </subcellularLocation>
</comment>
<dbReference type="Pfam" id="PF12704">
    <property type="entry name" value="MacB_PCD"/>
    <property type="match status" value="1"/>
</dbReference>
<proteinExistence type="inferred from homology"/>
<feature type="transmembrane region" description="Helical" evidence="7">
    <location>
        <begin position="331"/>
        <end position="353"/>
    </location>
</feature>
<keyword evidence="3 7" id="KW-0812">Transmembrane</keyword>
<organism evidence="10 11">
    <name type="scientific">Paenibacillus chartarius</name>
    <dbReference type="NCBI Taxonomy" id="747481"/>
    <lineage>
        <taxon>Bacteria</taxon>
        <taxon>Bacillati</taxon>
        <taxon>Bacillota</taxon>
        <taxon>Bacilli</taxon>
        <taxon>Bacillales</taxon>
        <taxon>Paenibacillaceae</taxon>
        <taxon>Paenibacillus</taxon>
    </lineage>
</organism>
<feature type="transmembrane region" description="Helical" evidence="7">
    <location>
        <begin position="21"/>
        <end position="42"/>
    </location>
</feature>
<comment type="caution">
    <text evidence="10">The sequence shown here is derived from an EMBL/GenBank/DDBJ whole genome shotgun (WGS) entry which is preliminary data.</text>
</comment>
<dbReference type="InterPro" id="IPR025857">
    <property type="entry name" value="MacB_PCD"/>
</dbReference>
<keyword evidence="11" id="KW-1185">Reference proteome</keyword>
<evidence type="ECO:0000259" key="8">
    <source>
        <dbReference type="Pfam" id="PF02687"/>
    </source>
</evidence>
<evidence type="ECO:0000256" key="3">
    <source>
        <dbReference type="ARBA" id="ARBA00022692"/>
    </source>
</evidence>
<feature type="transmembrane region" description="Helical" evidence="7">
    <location>
        <begin position="359"/>
        <end position="385"/>
    </location>
</feature>
<dbReference type="PANTHER" id="PTHR30572">
    <property type="entry name" value="MEMBRANE COMPONENT OF TRANSPORTER-RELATED"/>
    <property type="match status" value="1"/>
</dbReference>
<keyword evidence="5 7" id="KW-0472">Membrane</keyword>
<comment type="similarity">
    <text evidence="6">Belongs to the ABC-4 integral membrane protein family.</text>
</comment>
<evidence type="ECO:0000256" key="6">
    <source>
        <dbReference type="ARBA" id="ARBA00038076"/>
    </source>
</evidence>
<protein>
    <submittedName>
        <fullName evidence="10">ABC transporter permease</fullName>
    </submittedName>
</protein>
<evidence type="ECO:0000259" key="9">
    <source>
        <dbReference type="Pfam" id="PF12704"/>
    </source>
</evidence>
<dbReference type="InterPro" id="IPR003838">
    <property type="entry name" value="ABC3_permease_C"/>
</dbReference>
<name>A0ABV6DTB8_9BACL</name>
<evidence type="ECO:0000256" key="7">
    <source>
        <dbReference type="SAM" id="Phobius"/>
    </source>
</evidence>
<reference evidence="10 11" key="1">
    <citation type="submission" date="2024-09" db="EMBL/GenBank/DDBJ databases">
        <authorList>
            <person name="Sun Q."/>
            <person name="Mori K."/>
        </authorList>
    </citation>
    <scope>NUCLEOTIDE SEQUENCE [LARGE SCALE GENOMIC DNA]</scope>
    <source>
        <strain evidence="10 11">CCM 7759</strain>
    </source>
</reference>
<evidence type="ECO:0000313" key="10">
    <source>
        <dbReference type="EMBL" id="MFC0215890.1"/>
    </source>
</evidence>
<dbReference type="EMBL" id="JBHLWN010000105">
    <property type="protein sequence ID" value="MFC0215890.1"/>
    <property type="molecule type" value="Genomic_DNA"/>
</dbReference>
<feature type="domain" description="ABC3 transporter permease C-terminal" evidence="8">
    <location>
        <begin position="282"/>
        <end position="395"/>
    </location>
</feature>
<keyword evidence="2" id="KW-1003">Cell membrane</keyword>
<evidence type="ECO:0000256" key="2">
    <source>
        <dbReference type="ARBA" id="ARBA00022475"/>
    </source>
</evidence>
<evidence type="ECO:0000256" key="1">
    <source>
        <dbReference type="ARBA" id="ARBA00004651"/>
    </source>
</evidence>